<dbReference type="PANTHER" id="PTHR12243">
    <property type="entry name" value="MADF DOMAIN TRANSCRIPTION FACTOR"/>
    <property type="match status" value="1"/>
</dbReference>
<proteinExistence type="predicted"/>
<protein>
    <recommendedName>
        <fullName evidence="4">MADF domain-containing protein</fullName>
    </recommendedName>
</protein>
<evidence type="ECO:0008006" key="4">
    <source>
        <dbReference type="Google" id="ProtNLM"/>
    </source>
</evidence>
<evidence type="ECO:0000256" key="1">
    <source>
        <dbReference type="SAM" id="MobiDB-lite"/>
    </source>
</evidence>
<feature type="compositionally biased region" description="Pro residues" evidence="1">
    <location>
        <begin position="109"/>
        <end position="119"/>
    </location>
</feature>
<dbReference type="GO" id="GO:0006357">
    <property type="term" value="P:regulation of transcription by RNA polymerase II"/>
    <property type="evidence" value="ECO:0007669"/>
    <property type="project" value="TreeGrafter"/>
</dbReference>
<dbReference type="PANTHER" id="PTHR12243:SF67">
    <property type="entry name" value="COREPRESSOR OF PANGOLIN, ISOFORM A-RELATED"/>
    <property type="match status" value="1"/>
</dbReference>
<reference evidence="2" key="1">
    <citation type="submission" date="2021-01" db="EMBL/GenBank/DDBJ databases">
        <title>A chromosome-scale assembly of European eel, Anguilla anguilla.</title>
        <authorList>
            <person name="Henkel C."/>
            <person name="Jong-Raadsen S.A."/>
            <person name="Dufour S."/>
            <person name="Weltzien F.-A."/>
            <person name="Palstra A.P."/>
            <person name="Pelster B."/>
            <person name="Spaink H.P."/>
            <person name="Van Den Thillart G.E."/>
            <person name="Jansen H."/>
            <person name="Zahm M."/>
            <person name="Klopp C."/>
            <person name="Cedric C."/>
            <person name="Louis A."/>
            <person name="Berthelot C."/>
            <person name="Parey E."/>
            <person name="Roest Crollius H."/>
            <person name="Montfort J."/>
            <person name="Robinson-Rechavi M."/>
            <person name="Bucao C."/>
            <person name="Bouchez O."/>
            <person name="Gislard M."/>
            <person name="Lluch J."/>
            <person name="Milhes M."/>
            <person name="Lampietro C."/>
            <person name="Lopez Roques C."/>
            <person name="Donnadieu C."/>
            <person name="Braasch I."/>
            <person name="Desvignes T."/>
            <person name="Postlethwait J."/>
            <person name="Bobe J."/>
            <person name="Guiguen Y."/>
            <person name="Dirks R."/>
        </authorList>
    </citation>
    <scope>NUCLEOTIDE SEQUENCE</scope>
    <source>
        <strain evidence="2">Tag_6206</strain>
        <tissue evidence="2">Liver</tissue>
    </source>
</reference>
<feature type="compositionally biased region" description="Low complexity" evidence="1">
    <location>
        <begin position="84"/>
        <end position="100"/>
    </location>
</feature>
<name>A0A9D3MG67_ANGAN</name>
<feature type="region of interest" description="Disordered" evidence="1">
    <location>
        <begin position="67"/>
        <end position="173"/>
    </location>
</feature>
<dbReference type="GO" id="GO:0005667">
    <property type="term" value="C:transcription regulator complex"/>
    <property type="evidence" value="ECO:0007669"/>
    <property type="project" value="TreeGrafter"/>
</dbReference>
<feature type="compositionally biased region" description="Low complexity" evidence="1">
    <location>
        <begin position="120"/>
        <end position="152"/>
    </location>
</feature>
<keyword evidence="3" id="KW-1185">Reference proteome</keyword>
<sequence length="183" mass="20629">MAQIHGKRFPQTSVWTSRKCIKKWKNLRDKYVRLRKALARRSGDPGGEKVSAFYLFLAWLAPHIKHRDTESNNDDNITCYKAGSDSTSSTSAVEETPTETVAEENRQPPDIPPSRPPSPSESSTSSSEVNSPVDLTRPLSHLLCPPSHLLSPQAQGWHRRGRGKNRPTCFRSRLPSWRNAGWN</sequence>
<dbReference type="EMBL" id="JAFIRN010000006">
    <property type="protein sequence ID" value="KAG5847357.1"/>
    <property type="molecule type" value="Genomic_DNA"/>
</dbReference>
<dbReference type="GO" id="GO:0005634">
    <property type="term" value="C:nucleus"/>
    <property type="evidence" value="ECO:0007669"/>
    <property type="project" value="TreeGrafter"/>
</dbReference>
<gene>
    <name evidence="2" type="ORF">ANANG_G00125190</name>
</gene>
<evidence type="ECO:0000313" key="2">
    <source>
        <dbReference type="EMBL" id="KAG5847357.1"/>
    </source>
</evidence>
<dbReference type="InterPro" id="IPR039353">
    <property type="entry name" value="TF_Adf1"/>
</dbReference>
<organism evidence="2 3">
    <name type="scientific">Anguilla anguilla</name>
    <name type="common">European freshwater eel</name>
    <name type="synonym">Muraena anguilla</name>
    <dbReference type="NCBI Taxonomy" id="7936"/>
    <lineage>
        <taxon>Eukaryota</taxon>
        <taxon>Metazoa</taxon>
        <taxon>Chordata</taxon>
        <taxon>Craniata</taxon>
        <taxon>Vertebrata</taxon>
        <taxon>Euteleostomi</taxon>
        <taxon>Actinopterygii</taxon>
        <taxon>Neopterygii</taxon>
        <taxon>Teleostei</taxon>
        <taxon>Anguilliformes</taxon>
        <taxon>Anguillidae</taxon>
        <taxon>Anguilla</taxon>
    </lineage>
</organism>
<dbReference type="Proteomes" id="UP001044222">
    <property type="component" value="Chromosome 6"/>
</dbReference>
<dbReference type="AlphaFoldDB" id="A0A9D3MG67"/>
<accession>A0A9D3MG67</accession>
<comment type="caution">
    <text evidence="2">The sequence shown here is derived from an EMBL/GenBank/DDBJ whole genome shotgun (WGS) entry which is preliminary data.</text>
</comment>
<evidence type="ECO:0000313" key="3">
    <source>
        <dbReference type="Proteomes" id="UP001044222"/>
    </source>
</evidence>